<keyword evidence="1" id="KW-0560">Oxidoreductase</keyword>
<dbReference type="PANTHER" id="PTHR35176:SF1">
    <property type="entry name" value="F420H(2)-DEPENDENT BILIVERDIN REDUCTASE"/>
    <property type="match status" value="1"/>
</dbReference>
<dbReference type="AlphaFoldDB" id="A0A368VV71"/>
<organism evidence="3 4">
    <name type="scientific">Halopolyspora algeriensis</name>
    <dbReference type="NCBI Taxonomy" id="1500506"/>
    <lineage>
        <taxon>Bacteria</taxon>
        <taxon>Bacillati</taxon>
        <taxon>Actinomycetota</taxon>
        <taxon>Actinomycetes</taxon>
        <taxon>Actinomycetes incertae sedis</taxon>
        <taxon>Halopolyspora</taxon>
    </lineage>
</organism>
<dbReference type="GO" id="GO:0005829">
    <property type="term" value="C:cytosol"/>
    <property type="evidence" value="ECO:0007669"/>
    <property type="project" value="TreeGrafter"/>
</dbReference>
<accession>A0A368VV71</accession>
<dbReference type="EMBL" id="QPJC01000002">
    <property type="protein sequence ID" value="RCW45743.1"/>
    <property type="molecule type" value="Genomic_DNA"/>
</dbReference>
<proteinExistence type="predicted"/>
<feature type="domain" description="Pyridoxamine 5'-phosphate oxidase N-terminal" evidence="2">
    <location>
        <begin position="18"/>
        <end position="131"/>
    </location>
</feature>
<keyword evidence="4" id="KW-1185">Reference proteome</keyword>
<dbReference type="Pfam" id="PF01243">
    <property type="entry name" value="PNPOx_N"/>
    <property type="match status" value="1"/>
</dbReference>
<protein>
    <submittedName>
        <fullName evidence="3">PPOX class probable F420-dependent enzyme</fullName>
    </submittedName>
</protein>
<evidence type="ECO:0000313" key="3">
    <source>
        <dbReference type="EMBL" id="RCW45743.1"/>
    </source>
</evidence>
<dbReference type="Proteomes" id="UP000253495">
    <property type="component" value="Unassembled WGS sequence"/>
</dbReference>
<dbReference type="PANTHER" id="PTHR35176">
    <property type="entry name" value="HEME OXYGENASE HI_0854-RELATED"/>
    <property type="match status" value="1"/>
</dbReference>
<reference evidence="3 4" key="1">
    <citation type="submission" date="2018-07" db="EMBL/GenBank/DDBJ databases">
        <title>Genomic Encyclopedia of Type Strains, Phase III (KMG-III): the genomes of soil and plant-associated and newly described type strains.</title>
        <authorList>
            <person name="Whitman W."/>
        </authorList>
    </citation>
    <scope>NUCLEOTIDE SEQUENCE [LARGE SCALE GENOMIC DNA]</scope>
    <source>
        <strain evidence="3 4">CECT 8575</strain>
    </source>
</reference>
<evidence type="ECO:0000313" key="4">
    <source>
        <dbReference type="Proteomes" id="UP000253495"/>
    </source>
</evidence>
<dbReference type="InterPro" id="IPR019920">
    <property type="entry name" value="F420-binding_dom_put"/>
</dbReference>
<evidence type="ECO:0000256" key="1">
    <source>
        <dbReference type="ARBA" id="ARBA00023002"/>
    </source>
</evidence>
<sequence length="153" mass="16917">MRGAVAPGRSTVMQTMSEQQWREFALHGTRTGKLAVTRANGAPHVTPVWFTMDGDHVVFTTAVTSVKGRALRHEPRFALCVDDDAPPYSFVLIRAQAQLFEDTEQLLRWATVLGGRYMGAERAEEFGRRNAVPGEYLVRGRITEVTALAGIAD</sequence>
<comment type="caution">
    <text evidence="3">The sequence shown here is derived from an EMBL/GenBank/DDBJ whole genome shotgun (WGS) entry which is preliminary data.</text>
</comment>
<name>A0A368VV71_9ACTN</name>
<gene>
    <name evidence="3" type="ORF">DFQ14_10244</name>
</gene>
<dbReference type="InterPro" id="IPR052019">
    <property type="entry name" value="F420H2_bilvrd_red/Heme_oxyg"/>
</dbReference>
<dbReference type="GO" id="GO:0016627">
    <property type="term" value="F:oxidoreductase activity, acting on the CH-CH group of donors"/>
    <property type="evidence" value="ECO:0007669"/>
    <property type="project" value="TreeGrafter"/>
</dbReference>
<dbReference type="GO" id="GO:0070967">
    <property type="term" value="F:coenzyme F420 binding"/>
    <property type="evidence" value="ECO:0007669"/>
    <property type="project" value="TreeGrafter"/>
</dbReference>
<dbReference type="SUPFAM" id="SSF50475">
    <property type="entry name" value="FMN-binding split barrel"/>
    <property type="match status" value="1"/>
</dbReference>
<dbReference type="Gene3D" id="2.30.110.10">
    <property type="entry name" value="Electron Transport, Fmn-binding Protein, Chain A"/>
    <property type="match status" value="1"/>
</dbReference>
<dbReference type="InterPro" id="IPR012349">
    <property type="entry name" value="Split_barrel_FMN-bd"/>
</dbReference>
<dbReference type="NCBIfam" id="TIGR03618">
    <property type="entry name" value="Rv1155_F420"/>
    <property type="match status" value="1"/>
</dbReference>
<dbReference type="InterPro" id="IPR011576">
    <property type="entry name" value="Pyridox_Oxase_N"/>
</dbReference>
<evidence type="ECO:0000259" key="2">
    <source>
        <dbReference type="Pfam" id="PF01243"/>
    </source>
</evidence>